<keyword evidence="1" id="KW-0812">Transmembrane</keyword>
<proteinExistence type="predicted"/>
<feature type="transmembrane region" description="Helical" evidence="1">
    <location>
        <begin position="228"/>
        <end position="248"/>
    </location>
</feature>
<feature type="transmembrane region" description="Helical" evidence="1">
    <location>
        <begin position="53"/>
        <end position="74"/>
    </location>
</feature>
<keyword evidence="1" id="KW-1133">Transmembrane helix</keyword>
<reference evidence="2" key="1">
    <citation type="submission" date="2021-02" db="EMBL/GenBank/DDBJ databases">
        <title>Genome-Resolved Metagenomics of a Microbial Community Performing Photosynthetic Biological Nutrient Removal.</title>
        <authorList>
            <person name="Mcdaniel E.A."/>
        </authorList>
    </citation>
    <scope>NUCLEOTIDE SEQUENCE</scope>
    <source>
        <strain evidence="2">UWPOB_OBS1</strain>
    </source>
</reference>
<feature type="transmembrane region" description="Helical" evidence="1">
    <location>
        <begin position="86"/>
        <end position="103"/>
    </location>
</feature>
<dbReference type="Proteomes" id="UP000664277">
    <property type="component" value="Unassembled WGS sequence"/>
</dbReference>
<accession>A0A8J7PAR2</accession>
<gene>
    <name evidence="2" type="ORF">J0M35_19895</name>
</gene>
<feature type="transmembrane region" description="Helical" evidence="1">
    <location>
        <begin position="109"/>
        <end position="129"/>
    </location>
</feature>
<dbReference type="AlphaFoldDB" id="A0A8J7PAR2"/>
<protein>
    <submittedName>
        <fullName evidence="2">Uncharacterized protein</fullName>
    </submittedName>
</protein>
<feature type="transmembrane region" description="Helical" evidence="1">
    <location>
        <begin position="21"/>
        <end position="41"/>
    </location>
</feature>
<evidence type="ECO:0000313" key="2">
    <source>
        <dbReference type="EMBL" id="MBN8662641.1"/>
    </source>
</evidence>
<feature type="transmembrane region" description="Helical" evidence="1">
    <location>
        <begin position="149"/>
        <end position="168"/>
    </location>
</feature>
<feature type="transmembrane region" description="Helical" evidence="1">
    <location>
        <begin position="300"/>
        <end position="320"/>
    </location>
</feature>
<name>A0A8J7PAR2_9BACT</name>
<evidence type="ECO:0000256" key="1">
    <source>
        <dbReference type="SAM" id="Phobius"/>
    </source>
</evidence>
<keyword evidence="1" id="KW-0472">Membrane</keyword>
<evidence type="ECO:0000313" key="3">
    <source>
        <dbReference type="Proteomes" id="UP000664277"/>
    </source>
</evidence>
<dbReference type="EMBL" id="JAFLCK010000046">
    <property type="protein sequence ID" value="MBN8662641.1"/>
    <property type="molecule type" value="Genomic_DNA"/>
</dbReference>
<feature type="transmembrane region" description="Helical" evidence="1">
    <location>
        <begin position="335"/>
        <end position="355"/>
    </location>
</feature>
<sequence>MQAPNTTTIAQRNIDYTGASLAGMLVLVGIAYSLPFALYPSSHQANGPTSPEILNLHFVVAWMGLAHFIYAYRGQAISLLKTKQKIFPFLSLLAVGAAVLVALRHWLGYMYFSFAMWIYFLPHFVKAELFFSQRLNSDSTQEKSSDARVYLFPAIAFTFFTFALFAPIEIISNRWNVVALALITLGSGLALRLKEQLKDPRLSKYALLAIFLIAEGMVWATYRKYMVFQFQQGVYVFHIAMASFYHYLRSYDFANLTSHAATKRSLLNAKENSAVEQKPNETKALEAKLHEAKPQTTKSVSLWPGIVAVNLAVIALGYLLSNEWPEAPSKYIFDVSYFTFWVGLHQYASDVFNWLKKQRA</sequence>
<organism evidence="2 3">
    <name type="scientific">Candidatus Obscuribacter phosphatis</name>
    <dbReference type="NCBI Taxonomy" id="1906157"/>
    <lineage>
        <taxon>Bacteria</taxon>
        <taxon>Bacillati</taxon>
        <taxon>Candidatus Melainabacteria</taxon>
        <taxon>Candidatus Obscuribacterales</taxon>
        <taxon>Candidatus Obscuribacteraceae</taxon>
        <taxon>Candidatus Obscuribacter</taxon>
    </lineage>
</organism>
<feature type="transmembrane region" description="Helical" evidence="1">
    <location>
        <begin position="174"/>
        <end position="193"/>
    </location>
</feature>
<comment type="caution">
    <text evidence="2">The sequence shown here is derived from an EMBL/GenBank/DDBJ whole genome shotgun (WGS) entry which is preliminary data.</text>
</comment>
<feature type="transmembrane region" description="Helical" evidence="1">
    <location>
        <begin position="205"/>
        <end position="222"/>
    </location>
</feature>